<keyword evidence="6 7" id="KW-0720">Serine protease</keyword>
<dbReference type="InterPro" id="IPR036366">
    <property type="entry name" value="PGBDSf"/>
</dbReference>
<keyword evidence="15" id="KW-1185">Reference proteome</keyword>
<dbReference type="InterPro" id="IPR036365">
    <property type="entry name" value="PGBD-like_sf"/>
</dbReference>
<accession>A0ABY4JKH7</accession>
<dbReference type="EMBL" id="CP096034">
    <property type="protein sequence ID" value="UPM54343.1"/>
    <property type="molecule type" value="Genomic_DNA"/>
</dbReference>
<keyword evidence="4 9" id="KW-0732">Signal</keyword>
<dbReference type="InterPro" id="IPR046450">
    <property type="entry name" value="PA_dom_sf"/>
</dbReference>
<reference evidence="14 15" key="1">
    <citation type="submission" date="2022-04" db="EMBL/GenBank/DDBJ databases">
        <title>Mechanism of arsenic methylation and mitigation arsenic toxicity by Bacillus sp. LH14 from an Arsenic-Contaminated Paddy Soil.</title>
        <authorList>
            <person name="Wang D."/>
        </authorList>
    </citation>
    <scope>NUCLEOTIDE SEQUENCE [LARGE SCALE GENOMIC DNA]</scope>
    <source>
        <strain evidence="14 15">LH14</strain>
    </source>
</reference>
<evidence type="ECO:0000256" key="3">
    <source>
        <dbReference type="ARBA" id="ARBA00022670"/>
    </source>
</evidence>
<dbReference type="InterPro" id="IPR036439">
    <property type="entry name" value="Dockerin_dom_sf"/>
</dbReference>
<dbReference type="Gene3D" id="2.60.40.4270">
    <property type="entry name" value="Listeria-Bacteroides repeat domain"/>
    <property type="match status" value="3"/>
</dbReference>
<dbReference type="InterPro" id="IPR015500">
    <property type="entry name" value="Peptidase_S8_subtilisin-rel"/>
</dbReference>
<keyword evidence="5 7" id="KW-0378">Hydrolase</keyword>
<dbReference type="Pfam" id="PF01471">
    <property type="entry name" value="PG_binding_1"/>
    <property type="match status" value="1"/>
</dbReference>
<evidence type="ECO:0000259" key="11">
    <source>
        <dbReference type="Pfam" id="PF01471"/>
    </source>
</evidence>
<dbReference type="InterPro" id="IPR000209">
    <property type="entry name" value="Peptidase_S8/S53_dom"/>
</dbReference>
<evidence type="ECO:0000313" key="15">
    <source>
        <dbReference type="Proteomes" id="UP000830639"/>
    </source>
</evidence>
<dbReference type="PROSITE" id="PS00138">
    <property type="entry name" value="SUBTILASE_SER"/>
    <property type="match status" value="1"/>
</dbReference>
<dbReference type="Pfam" id="PF00082">
    <property type="entry name" value="Peptidase_S8"/>
    <property type="match status" value="1"/>
</dbReference>
<dbReference type="PROSITE" id="PS00018">
    <property type="entry name" value="EF_HAND_1"/>
    <property type="match status" value="1"/>
</dbReference>
<dbReference type="PANTHER" id="PTHR43399:SF4">
    <property type="entry name" value="CELL WALL-ASSOCIATED PROTEASE"/>
    <property type="match status" value="1"/>
</dbReference>
<feature type="signal peptide" evidence="9">
    <location>
        <begin position="1"/>
        <end position="27"/>
    </location>
</feature>
<dbReference type="InterPro" id="IPR010259">
    <property type="entry name" value="S8pro/Inhibitor_I9"/>
</dbReference>
<evidence type="ECO:0000256" key="4">
    <source>
        <dbReference type="ARBA" id="ARBA00022729"/>
    </source>
</evidence>
<dbReference type="PROSITE" id="PS00136">
    <property type="entry name" value="SUBTILASE_ASP"/>
    <property type="match status" value="1"/>
</dbReference>
<evidence type="ECO:0000256" key="5">
    <source>
        <dbReference type="ARBA" id="ARBA00022801"/>
    </source>
</evidence>
<proteinExistence type="inferred from homology"/>
<dbReference type="InterPro" id="IPR042229">
    <property type="entry name" value="Listeria/Bacterioides_rpt_sf"/>
</dbReference>
<dbReference type="Pfam" id="PF06280">
    <property type="entry name" value="fn3_5"/>
    <property type="match status" value="1"/>
</dbReference>
<dbReference type="InterPro" id="IPR002477">
    <property type="entry name" value="Peptidoglycan-bd-like"/>
</dbReference>
<dbReference type="InterPro" id="IPR036852">
    <property type="entry name" value="Peptidase_S8/S53_dom_sf"/>
</dbReference>
<dbReference type="PRINTS" id="PR00723">
    <property type="entry name" value="SUBTILISIN"/>
</dbReference>
<feature type="active site" description="Charge relay system" evidence="7">
    <location>
        <position position="207"/>
    </location>
</feature>
<comment type="similarity">
    <text evidence="2 7 8">Belongs to the peptidase S8 family.</text>
</comment>
<evidence type="ECO:0000256" key="2">
    <source>
        <dbReference type="ARBA" id="ARBA00011073"/>
    </source>
</evidence>
<dbReference type="SUPFAM" id="SSF63446">
    <property type="entry name" value="Type I dockerin domain"/>
    <property type="match status" value="1"/>
</dbReference>
<dbReference type="InterPro" id="IPR051048">
    <property type="entry name" value="Peptidase_S8/S53_subtilisin"/>
</dbReference>
<dbReference type="InterPro" id="IPR010435">
    <property type="entry name" value="C5a/SBT2-like_Fn3"/>
</dbReference>
<feature type="domain" description="Inhibitor I9" evidence="12">
    <location>
        <begin position="94"/>
        <end position="174"/>
    </location>
</feature>
<dbReference type="Pfam" id="PF09479">
    <property type="entry name" value="Flg_new"/>
    <property type="match status" value="3"/>
</dbReference>
<dbReference type="InterPro" id="IPR022398">
    <property type="entry name" value="Peptidase_S8_His-AS"/>
</dbReference>
<dbReference type="SUPFAM" id="SSF47090">
    <property type="entry name" value="PGBD-like"/>
    <property type="match status" value="1"/>
</dbReference>
<evidence type="ECO:0000313" key="14">
    <source>
        <dbReference type="EMBL" id="UPM54343.1"/>
    </source>
</evidence>
<dbReference type="Gene3D" id="2.60.40.4130">
    <property type="match status" value="1"/>
</dbReference>
<dbReference type="CDD" id="cd07475">
    <property type="entry name" value="Peptidases_S8_C5a_Peptidase"/>
    <property type="match status" value="1"/>
</dbReference>
<feature type="domain" description="Peptidase S8/S53" evidence="10">
    <location>
        <begin position="198"/>
        <end position="667"/>
    </location>
</feature>
<dbReference type="InterPro" id="IPR023827">
    <property type="entry name" value="Peptidase_S8_Asp-AS"/>
</dbReference>
<dbReference type="InterPro" id="IPR018247">
    <property type="entry name" value="EF_Hand_1_Ca_BS"/>
</dbReference>
<evidence type="ECO:0000256" key="8">
    <source>
        <dbReference type="RuleBase" id="RU003355"/>
    </source>
</evidence>
<evidence type="ECO:0000259" key="13">
    <source>
        <dbReference type="Pfam" id="PF06280"/>
    </source>
</evidence>
<dbReference type="Pfam" id="PF05922">
    <property type="entry name" value="Inhibitor_I9"/>
    <property type="match status" value="1"/>
</dbReference>
<comment type="subcellular location">
    <subcellularLocation>
        <location evidence="1">Cell envelope</location>
    </subcellularLocation>
</comment>
<dbReference type="Proteomes" id="UP000830639">
    <property type="component" value="Chromosome"/>
</dbReference>
<dbReference type="PROSITE" id="PS00137">
    <property type="entry name" value="SUBTILASE_HIS"/>
    <property type="match status" value="1"/>
</dbReference>
<feature type="chain" id="PRO_5045503873" evidence="9">
    <location>
        <begin position="28"/>
        <end position="1782"/>
    </location>
</feature>
<name>A0ABY4JKH7_9BACI</name>
<dbReference type="InterPro" id="IPR034216">
    <property type="entry name" value="C5a_Peptidase"/>
</dbReference>
<dbReference type="InterPro" id="IPR013783">
    <property type="entry name" value="Ig-like_fold"/>
</dbReference>
<dbReference type="Gene3D" id="1.10.101.10">
    <property type="entry name" value="PGBD-like superfamily/PGBD"/>
    <property type="match status" value="1"/>
</dbReference>
<evidence type="ECO:0000259" key="12">
    <source>
        <dbReference type="Pfam" id="PF05922"/>
    </source>
</evidence>
<evidence type="ECO:0000256" key="9">
    <source>
        <dbReference type="SAM" id="SignalP"/>
    </source>
</evidence>
<evidence type="ECO:0000256" key="6">
    <source>
        <dbReference type="ARBA" id="ARBA00022825"/>
    </source>
</evidence>
<dbReference type="SUPFAM" id="SSF52743">
    <property type="entry name" value="Subtilisin-like"/>
    <property type="match status" value="1"/>
</dbReference>
<dbReference type="Gene3D" id="2.60.40.1710">
    <property type="entry name" value="Subtilisin-like superfamily"/>
    <property type="match status" value="1"/>
</dbReference>
<feature type="domain" description="Peptidoglycan binding-like" evidence="11">
    <location>
        <begin position="1721"/>
        <end position="1773"/>
    </location>
</feature>
<dbReference type="InterPro" id="IPR013378">
    <property type="entry name" value="InlB-like_B-rpt"/>
</dbReference>
<evidence type="ECO:0000256" key="7">
    <source>
        <dbReference type="PROSITE-ProRule" id="PRU01240"/>
    </source>
</evidence>
<evidence type="ECO:0000259" key="10">
    <source>
        <dbReference type="Pfam" id="PF00082"/>
    </source>
</evidence>
<dbReference type="SUPFAM" id="SSF52025">
    <property type="entry name" value="PA domain"/>
    <property type="match status" value="1"/>
</dbReference>
<feature type="domain" description="C5a peptidase/Subtilisin-like protease SBT2-like Fn3-like" evidence="13">
    <location>
        <begin position="694"/>
        <end position="831"/>
    </location>
</feature>
<keyword evidence="3 7" id="KW-0645">Protease</keyword>
<dbReference type="InterPro" id="IPR036116">
    <property type="entry name" value="FN3_sf"/>
</dbReference>
<dbReference type="Gene3D" id="3.40.50.200">
    <property type="entry name" value="Peptidase S8/S53 domain"/>
    <property type="match status" value="1"/>
</dbReference>
<feature type="active site" description="Charge relay system" evidence="7">
    <location>
        <position position="605"/>
    </location>
</feature>
<dbReference type="PANTHER" id="PTHR43399">
    <property type="entry name" value="SUBTILISIN-RELATED"/>
    <property type="match status" value="1"/>
</dbReference>
<dbReference type="RefSeq" id="WP_248267514.1">
    <property type="nucleotide sequence ID" value="NZ_CP096034.1"/>
</dbReference>
<sequence>MRLRSSKSIAALSAAAILMSSGVPAYASGPIAKASTENHSGFVLSGETPKEKTVASPLFGNAKKNDPTGMYKALKKSKEESIDPTIDPNKKVRFIVELKDAPAKNAKDEKGKRSEFKKSHDRIKKDIRQKGIKGKVRHDYSIGINGVSIETEYKNLKAIKKLPNVASVHVARTYEHEMVSSKSMVNAQQAWEKHNLQGEGMVVAVVDTGVDYRHHDMTLTEKGKQQARLTSDNLKDKLASTPVNDQFFTDKVPTGYDWADKDNDPMPGEEAHGMHVAGTVGANGDENNNGVVGIAPGAQILAEKVFPDAGGGASEDDIIAGIQHAVEMGADVINLSLGTPAGSTDEAIAPTEKAIRNAVEQGVVVVAAAGNSFYSTYNTLGFPQSATPYADNPDIGLVGSPGNSPYALQVASYENDQIRINQMKLSDGSTFGYQKLNADMVDALGSDKEYDLVYANQGTTADFNDLKLAGIDVKGKIVVLNNNGPIQNFGSYQTGPATRGAAAVILRSTSDYAQQATYLDGIPIVTTSVVDGNKIIDRLKNGEKLKMSFTHDGIWVKNPISGKMSDFSSWGTPEDLTFKPEITAPGGNIYSTVKDNKYDTYSGTSMASPHVAGGAALVLQSLKQNGEKKDMATALKAKIMLMNTSKILTDPASTTNTPYSPRRQGAGMMQIDKAIETPALVYNRDTTLEKAGAVALKEIKGNTTKFNLTLQALNGETVPDTLDYTAYIDVLTDEKQSNQFDLDHDGTNDHFKDSLTMKTTRVTGAKVTLYGDPISNTSGITVHVDKGSKQTLNFQIDLTNATNIKPNSFLEGFVRLVPKNQDIPQLTVPYMGFVGDWNALKNIDAPVYGNSDNYLGYTAIWDQRSEDTPMGYVNGKINTDRLAESPRSTIYGPYVSFTALRNLSKAEVYVEDKDGNRVKYITDFSNYVDEEGDSIRFTKNIFNAGDYAYKLEDEYWDMTDETGKIVPDGDYQMVIKTTLDNAGATPQVVKMPIKVDASAPVASNLRVTPFTKNGITKYKVQWDAKDNDNGSGYMGGIVYVDGKQVTGVEAPATSSHTLSTYSVDLDSNPESVAIRNIDNAYNFSYIEYGKHVNTPEMLINSTYYEGNGTNITKDTPVVVNQKSPISISSFALKKLDWAINVKDSEGKVVDSTSFKNKDTLYGLKWYPKSDMPDGQYTINIEGVDEFGFKVTLDPRKISVDNHHSFVSSNVVDLIEGFKGDVRNKVNIYAKSSTGEKYQASEISPSGYFNIRNIPLSNDDYEIVIEAPNHLKSVQKIKLSQTSSTGEQIGIIATDIKSKQPMSLAGDVNEDGVIDVLDVKKVADKFGQTNAPATILYVPENLNGDNVVDAKDMEVLYKNLYQKNADSTLTPQEMVDGQYSSDIWNELNIPMEINTLKSASVTSDKVALNWLTPVGATQVKIEQSSDNGLTWSAANTEKQVTSISNSAKVTGLQMGVSYQFRLNVTGGLNEGISNVAKATTGIKEYVVSFDSLGGSAVTSQTIKGVGTATEPAVPTKEGYTFGGWYTDSTCTSPYNFSSSVTDTMTLYAKWTIIQSTVRFDTKGGSLISSTKVNYNTAVTKPANPIRVGYTFGGWYTNSACTTAYNFSTKVKNNITLYAKWTIIQSTVRFDTKGGSLIASMKVNYNASVTKPADPKRAGYVFKGWYTSTAYTTIYDFKKAVTKDVTLYAKWAAIPSIIVNGKKVWLIEANIPSVEQAKTKYGIQFLQATLNKLGYSKLVVDGKLGKGTTDAIKKLQKASGLKQTGIFDSKTRTALVAKVNKLIN</sequence>
<dbReference type="Gene3D" id="2.60.40.10">
    <property type="entry name" value="Immunoglobulins"/>
    <property type="match status" value="1"/>
</dbReference>
<protein>
    <submittedName>
        <fullName evidence="14">InlB B-repeat-containing protein</fullName>
    </submittedName>
</protein>
<dbReference type="InterPro" id="IPR023828">
    <property type="entry name" value="Peptidase_S8_Ser-AS"/>
</dbReference>
<organism evidence="14 15">
    <name type="scientific">Gottfriedia acidiceleris</name>
    <dbReference type="NCBI Taxonomy" id="371036"/>
    <lineage>
        <taxon>Bacteria</taxon>
        <taxon>Bacillati</taxon>
        <taxon>Bacillota</taxon>
        <taxon>Bacilli</taxon>
        <taxon>Bacillales</taxon>
        <taxon>Bacillaceae</taxon>
        <taxon>Gottfriedia</taxon>
    </lineage>
</organism>
<feature type="active site" description="Charge relay system" evidence="7">
    <location>
        <position position="272"/>
    </location>
</feature>
<evidence type="ECO:0000256" key="1">
    <source>
        <dbReference type="ARBA" id="ARBA00004196"/>
    </source>
</evidence>
<dbReference type="Gene3D" id="3.50.30.30">
    <property type="match status" value="1"/>
</dbReference>
<gene>
    <name evidence="14" type="ORF">MY490_21860</name>
</gene>
<dbReference type="NCBIfam" id="TIGR02543">
    <property type="entry name" value="List_Bact_rpt"/>
    <property type="match status" value="3"/>
</dbReference>
<dbReference type="SUPFAM" id="SSF49265">
    <property type="entry name" value="Fibronectin type III"/>
    <property type="match status" value="1"/>
</dbReference>
<dbReference type="PROSITE" id="PS51892">
    <property type="entry name" value="SUBTILASE"/>
    <property type="match status" value="1"/>
</dbReference>